<sequence>MHREFEGVPEFEKCWRNLGLQEDDIVSLEELLCHYPQAGPVVPGAGGLRKLRWALPNRGKRGSSV</sequence>
<dbReference type="OrthoDB" id="9812066at2"/>
<gene>
    <name evidence="1" type="ORF">SBF1_3740002</name>
</gene>
<dbReference type="AlphaFoldDB" id="A0A2U3L4W2"/>
<protein>
    <submittedName>
        <fullName evidence="1">Toxin HigB-2</fullName>
    </submittedName>
</protein>
<name>A0A2U3L4W2_9FIRM</name>
<dbReference type="EMBL" id="OMOF01000306">
    <property type="protein sequence ID" value="SPF46951.1"/>
    <property type="molecule type" value="Genomic_DNA"/>
</dbReference>
<evidence type="ECO:0000313" key="1">
    <source>
        <dbReference type="EMBL" id="SPF46951.1"/>
    </source>
</evidence>
<dbReference type="Proteomes" id="UP000238916">
    <property type="component" value="Unassembled WGS sequence"/>
</dbReference>
<proteinExistence type="predicted"/>
<evidence type="ECO:0000313" key="2">
    <source>
        <dbReference type="Proteomes" id="UP000238916"/>
    </source>
</evidence>
<organism evidence="1 2">
    <name type="scientific">Candidatus Desulfosporosinus infrequens</name>
    <dbReference type="NCBI Taxonomy" id="2043169"/>
    <lineage>
        <taxon>Bacteria</taxon>
        <taxon>Bacillati</taxon>
        <taxon>Bacillota</taxon>
        <taxon>Clostridia</taxon>
        <taxon>Eubacteriales</taxon>
        <taxon>Desulfitobacteriaceae</taxon>
        <taxon>Desulfosporosinus</taxon>
    </lineage>
</organism>
<accession>A0A2U3L4W2</accession>
<reference evidence="2" key="1">
    <citation type="submission" date="2018-02" db="EMBL/GenBank/DDBJ databases">
        <authorList>
            <person name="Hausmann B."/>
        </authorList>
    </citation>
    <scope>NUCLEOTIDE SEQUENCE [LARGE SCALE GENOMIC DNA]</scope>
    <source>
        <strain evidence="2">Peat soil MAG SbF1</strain>
    </source>
</reference>